<feature type="region of interest" description="Disordered" evidence="6">
    <location>
        <begin position="2000"/>
        <end position="2057"/>
    </location>
</feature>
<dbReference type="InterPro" id="IPR011990">
    <property type="entry name" value="TPR-like_helical_dom_sf"/>
</dbReference>
<evidence type="ECO:0000256" key="4">
    <source>
        <dbReference type="ARBA" id="ARBA00022829"/>
    </source>
</evidence>
<dbReference type="GO" id="GO:0051307">
    <property type="term" value="P:meiotic chromosome separation"/>
    <property type="evidence" value="ECO:0007669"/>
    <property type="project" value="TreeGrafter"/>
</dbReference>
<dbReference type="GO" id="GO:0051301">
    <property type="term" value="P:cell division"/>
    <property type="evidence" value="ECO:0007669"/>
    <property type="project" value="UniProtKB-KW"/>
</dbReference>
<dbReference type="EMBL" id="AZGY01000024">
    <property type="protein sequence ID" value="KZZ89700.1"/>
    <property type="molecule type" value="Genomic_DNA"/>
</dbReference>
<evidence type="ECO:0000313" key="9">
    <source>
        <dbReference type="Proteomes" id="UP000078544"/>
    </source>
</evidence>
<evidence type="ECO:0000256" key="3">
    <source>
        <dbReference type="ARBA" id="ARBA00022801"/>
    </source>
</evidence>
<dbReference type="SUPFAM" id="SSF48452">
    <property type="entry name" value="TPR-like"/>
    <property type="match status" value="1"/>
</dbReference>
<organism evidence="8 9">
    <name type="scientific">Moelleriella libera RCEF 2490</name>
    <dbReference type="NCBI Taxonomy" id="1081109"/>
    <lineage>
        <taxon>Eukaryota</taxon>
        <taxon>Fungi</taxon>
        <taxon>Dikarya</taxon>
        <taxon>Ascomycota</taxon>
        <taxon>Pezizomycotina</taxon>
        <taxon>Sordariomycetes</taxon>
        <taxon>Hypocreomycetidae</taxon>
        <taxon>Hypocreales</taxon>
        <taxon>Clavicipitaceae</taxon>
        <taxon>Moelleriella</taxon>
    </lineage>
</organism>
<evidence type="ECO:0000256" key="2">
    <source>
        <dbReference type="ARBA" id="ARBA00012489"/>
    </source>
</evidence>
<feature type="region of interest" description="Disordered" evidence="6">
    <location>
        <begin position="1265"/>
        <end position="1291"/>
    </location>
</feature>
<evidence type="ECO:0000256" key="5">
    <source>
        <dbReference type="PROSITE-ProRule" id="PRU00339"/>
    </source>
</evidence>
<dbReference type="InterPro" id="IPR019734">
    <property type="entry name" value="TPR_rpt"/>
</dbReference>
<sequence length="2093" mass="229326">MDAVKAAVVSTATCTPATVVALRDLLLVDSDPFETTLKPGSRAAKSTTAKTKTVAASKKHPVRIEQLSAKERALLATYVINTTFKVLAEAAKPTPSSETCEPTENFGQSTAKRTLRRSLSTPLSPIQPRTLNRIATAPTVAKKNPRSSPLAQSTGCLAVVECARAAFACLRSTKSPQDSQYDYQVENGMSVFIGKLLNLGLHDHALREMRLLKQRLESTATSSSMENPTAAAGVATLLDFKGESSGLALPLITCLQGQVLKLICATKRPAYIEAMLPFLRETNANGPISLLLKLAADGPKQTQKASRQLAIISQSLLAMLPSISSHEDAVATEPRLSPSPLVAFEVQSLAFRVQLRWWKLAGHHGSIDEDILSPFSRCVRALARRYGSDDKLLYHNIAGEYESLQQLIRAHDHLPSNAPKSPLASIYQILGSTAHAARRYEDACRWFESLRASLSQEPDAVVLVCSVSARILAAQLKKAELDTDVDPFIEKVTDSLEGSLSGTASELNELFDSMSAVRKSIAGVLMKDMDSTNVTKRLPETTGQLLKKFTMQYPRFVRRWMGTPPGKDTTAKQQLQFDQRKHLVLQSINQTLDATLTVVKSEIQSNTFEWQQLDDALQHCIILLTSLAEPAASPARAEQLGSYYVKISTLYFSKFVDLRQVPDRSKVLNKQMLQSLSRSIDVVKDRCMADQNKAQLPMKLEFFADLCKHAGRSEDAVKTLRSICTNMAEEGVLSDVAAALATLPPSIAWSSSEKASSLSRTLRSIAKLDKSWNDWTFFLPEAERAAVLEHLMHLSSDSSSHGQILRLHDPSPVALLRIYTLEKYPVRRFRVLLHLLYQNIGEVEETAKISACLDQLLGQLQNKDRGEDSSLSHFIPHLQAYHSSMLALAAVDESFPSIKISDNIASWKLMLESLGAKDNLYTKIDDPDMMVGFLEALSNLAGLRGEAQLRTSVLELSIALFDAIAKHRESPQDGLVWTCNVLAAQQVTLGKFAAAAGALDISRELIQKHKDLPPRVIASFHMSQAEYYVGIGSLPDSSISISKAREICQVSHSRWAKSKAEANVMLSTLALIQSKISLQTGNTESALASIKNGVRNLSRDWAKAEALATNSASSGSPNGEGANAAETSKVVIGGPQTWGLATPLLRCLLHISCVYAHIGMFQETIYYAESARRIAESAQSLLFRAQVASWMGSIYLKAGNPTKALEVMEAAKHLMPGDISSPRVQFAHKLGEAYSAKGDEENAEKYFNMAEETVMCLAGKEGLKKPPVASTNARTTVSRRTRATNQTTKARAVPPAIKSSIRHTPARANATDVLSPTKDIHQSSLLASVNLSRVLDHVQKKEWSQALSMLEQVKELPKLMATLSLEQAITATTLIGHSMNQMVSDPVYSVMQDSTISLPAIASNSDRMSIDKTSLAASPPKRARSVTSRSVKDKSAPGFAEALKQAQRVLVEAHGSSLLTSDSGMVHRLSTLLQNTIIMLSAATAPRSRAAIQSTAFASVAVDLGRNVTWMREQDTLRSFTETSVEGSSELSEPSVLAIKDCESMPMNMQAFNDAYINLLPKQWSVISLSLSGNRHDLSITKLQKGQSPFTLRLPLERANYRDADSEVFNFQHGRDELLDIISLANVTSHSARDFSAKGERNAWWAEREALDARLKTLLSTVETTWLGGFKGIFSQHRNRPDLLSRFGESFQQMLDTSLPSRNRTRGKKTTKSPSVTLDPRILELFIALGNPIDPDCDYDEALNDLLYFVVDILQFHGERNAYDEIDFDAMMVETYDALRGYYSGVKSGPEREDGAHTILVLDKALLAFPWESLPCMQGLAVSRVPSLAYLRQLITQSNSPDKAGRVAEGHQVSRHGGTYMLNPSSDLKNTQEFFQSSFERLENWTGIVNKAPRECDFEEALTRSEILLYFGHGGGAQYIRGKTVRRLEKCKPATFLMGCSSASLNEAGEFECYGPVWNYMLAGCPAVVGTLWDVTDRDIDRFAGRAFEEWGLFPRGTFAEQDRKGSKGRGKSRSRSPPLGCSGTTTTTESGSGSGSESMCGSISSLPGPKPSAPHAVSLPEAVARARDACKFRYLNAAAVVVYGIPVYIRQD</sequence>
<dbReference type="OrthoDB" id="10255632at2759"/>
<feature type="repeat" description="TPR" evidence="5">
    <location>
        <begin position="1185"/>
        <end position="1218"/>
    </location>
</feature>
<dbReference type="InterPro" id="IPR030397">
    <property type="entry name" value="SEPARIN_core_dom"/>
</dbReference>
<keyword evidence="4" id="KW-0159">Chromosome partition</keyword>
<dbReference type="GO" id="GO:0006508">
    <property type="term" value="P:proteolysis"/>
    <property type="evidence" value="ECO:0007669"/>
    <property type="project" value="InterPro"/>
</dbReference>
<evidence type="ECO:0000256" key="1">
    <source>
        <dbReference type="ARBA" id="ARBA00000451"/>
    </source>
</evidence>
<feature type="compositionally biased region" description="Low complexity" evidence="6">
    <location>
        <begin position="2021"/>
        <end position="2046"/>
    </location>
</feature>
<keyword evidence="3" id="KW-0378">Hydrolase</keyword>
<dbReference type="PANTHER" id="PTHR12792">
    <property type="entry name" value="EXTRA SPINDLE POLES 1-RELATED"/>
    <property type="match status" value="1"/>
</dbReference>
<dbReference type="PROSITE" id="PS51700">
    <property type="entry name" value="SEPARIN"/>
    <property type="match status" value="1"/>
</dbReference>
<dbReference type="Gene3D" id="1.25.40.10">
    <property type="entry name" value="Tetratricopeptide repeat domain"/>
    <property type="match status" value="1"/>
</dbReference>
<dbReference type="InterPro" id="IPR005314">
    <property type="entry name" value="Peptidase_C50"/>
</dbReference>
<dbReference type="GO" id="GO:0005634">
    <property type="term" value="C:nucleus"/>
    <property type="evidence" value="ECO:0007669"/>
    <property type="project" value="InterPro"/>
</dbReference>
<dbReference type="GO" id="GO:0044732">
    <property type="term" value="C:mitotic spindle pole body"/>
    <property type="evidence" value="ECO:0007669"/>
    <property type="project" value="TreeGrafter"/>
</dbReference>
<feature type="compositionally biased region" description="Polar residues" evidence="6">
    <location>
        <begin position="94"/>
        <end position="127"/>
    </location>
</feature>
<accession>A0A166NFJ8</accession>
<reference evidence="8 9" key="1">
    <citation type="journal article" date="2016" name="Genome Biol. Evol.">
        <title>Divergent and convergent evolution of fungal pathogenicity.</title>
        <authorList>
            <person name="Shang Y."/>
            <person name="Xiao G."/>
            <person name="Zheng P."/>
            <person name="Cen K."/>
            <person name="Zhan S."/>
            <person name="Wang C."/>
        </authorList>
    </citation>
    <scope>NUCLEOTIDE SEQUENCE [LARGE SCALE GENOMIC DNA]</scope>
    <source>
        <strain evidence="8 9">RCEF 2490</strain>
    </source>
</reference>
<comment type="catalytic activity">
    <reaction evidence="1">
        <text>All bonds known to be hydrolyzed by this endopeptidase have arginine in P1 and an acidic residue in P4. P6 is often occupied by an acidic residue or by a hydroxy-amino-acid residue, the phosphorylation of which enhances cleavage.</text>
        <dbReference type="EC" id="3.4.22.49"/>
    </reaction>
</comment>
<keyword evidence="8" id="KW-0131">Cell cycle</keyword>
<dbReference type="EC" id="3.4.22.49" evidence="2"/>
<dbReference type="Proteomes" id="UP000078544">
    <property type="component" value="Unassembled WGS sequence"/>
</dbReference>
<dbReference type="GO" id="GO:0072686">
    <property type="term" value="C:mitotic spindle"/>
    <property type="evidence" value="ECO:0007669"/>
    <property type="project" value="TreeGrafter"/>
</dbReference>
<name>A0A166NFJ8_9HYPO</name>
<keyword evidence="9" id="KW-1185">Reference proteome</keyword>
<dbReference type="PROSITE" id="PS50005">
    <property type="entry name" value="TPR"/>
    <property type="match status" value="1"/>
</dbReference>
<evidence type="ECO:0000259" key="7">
    <source>
        <dbReference type="PROSITE" id="PS51700"/>
    </source>
</evidence>
<keyword evidence="8" id="KW-0132">Cell division</keyword>
<comment type="caution">
    <text evidence="8">The sequence shown here is derived from an EMBL/GenBank/DDBJ whole genome shotgun (WGS) entry which is preliminary data.</text>
</comment>
<gene>
    <name evidence="8" type="ORF">AAL_07593</name>
</gene>
<proteinExistence type="predicted"/>
<dbReference type="GO" id="GO:0005737">
    <property type="term" value="C:cytoplasm"/>
    <property type="evidence" value="ECO:0007669"/>
    <property type="project" value="TreeGrafter"/>
</dbReference>
<feature type="region of interest" description="Disordered" evidence="6">
    <location>
        <begin position="93"/>
        <end position="127"/>
    </location>
</feature>
<dbReference type="STRING" id="1081109.A0A166NFJ8"/>
<evidence type="ECO:0000256" key="6">
    <source>
        <dbReference type="SAM" id="MobiDB-lite"/>
    </source>
</evidence>
<feature type="region of interest" description="Disordered" evidence="6">
    <location>
        <begin position="1411"/>
        <end position="1431"/>
    </location>
</feature>
<keyword evidence="5" id="KW-0802">TPR repeat</keyword>
<dbReference type="Pfam" id="PF03568">
    <property type="entry name" value="Separin_C"/>
    <property type="match status" value="1"/>
</dbReference>
<feature type="domain" description="Peptidase C50" evidence="7">
    <location>
        <begin position="1855"/>
        <end position="1951"/>
    </location>
</feature>
<dbReference type="GO" id="GO:0004197">
    <property type="term" value="F:cysteine-type endopeptidase activity"/>
    <property type="evidence" value="ECO:0007669"/>
    <property type="project" value="InterPro"/>
</dbReference>
<dbReference type="PANTHER" id="PTHR12792:SF0">
    <property type="entry name" value="SEPARIN"/>
    <property type="match status" value="1"/>
</dbReference>
<evidence type="ECO:0000313" key="8">
    <source>
        <dbReference type="EMBL" id="KZZ89700.1"/>
    </source>
</evidence>
<protein>
    <recommendedName>
        <fullName evidence="2">separase</fullName>
        <ecNumber evidence="2">3.4.22.49</ecNumber>
    </recommendedName>
</protein>